<dbReference type="InterPro" id="IPR036339">
    <property type="entry name" value="PUB-like_dom_sf"/>
</dbReference>
<dbReference type="CDD" id="cd09212">
    <property type="entry name" value="PUB"/>
    <property type="match status" value="1"/>
</dbReference>
<accession>A0A9Q1QA06</accession>
<dbReference type="CDD" id="cd16119">
    <property type="entry name" value="UBX_UBXN6"/>
    <property type="match status" value="1"/>
</dbReference>
<feature type="region of interest" description="Disordered" evidence="4">
    <location>
        <begin position="308"/>
        <end position="329"/>
    </location>
</feature>
<feature type="compositionally biased region" description="Low complexity" evidence="4">
    <location>
        <begin position="26"/>
        <end position="39"/>
    </location>
</feature>
<feature type="compositionally biased region" description="Basic and acidic residues" evidence="4">
    <location>
        <begin position="319"/>
        <end position="329"/>
    </location>
</feature>
<keyword evidence="2" id="KW-0833">Ubl conjugation pathway</keyword>
<dbReference type="GO" id="GO:0050832">
    <property type="term" value="P:defense response to fungus"/>
    <property type="evidence" value="ECO:0007669"/>
    <property type="project" value="TreeGrafter"/>
</dbReference>
<keyword evidence="3" id="KW-0472">Membrane</keyword>
<feature type="domain" description="UBX" evidence="5">
    <location>
        <begin position="403"/>
        <end position="487"/>
    </location>
</feature>
<dbReference type="PROSITE" id="PS50033">
    <property type="entry name" value="UBX"/>
    <property type="match status" value="1"/>
</dbReference>
<dbReference type="PANTHER" id="PTHR47694">
    <property type="entry name" value="PLANT UBX DOMAIN-CONTAINING PROTEIN 2"/>
    <property type="match status" value="1"/>
</dbReference>
<feature type="compositionally biased region" description="Polar residues" evidence="4">
    <location>
        <begin position="104"/>
        <end position="125"/>
    </location>
</feature>
<reference evidence="6" key="1">
    <citation type="submission" date="2022-04" db="EMBL/GenBank/DDBJ databases">
        <title>Carnegiea gigantea Genome sequencing and assembly v2.</title>
        <authorList>
            <person name="Copetti D."/>
            <person name="Sanderson M.J."/>
            <person name="Burquez A."/>
            <person name="Wojciechowski M.F."/>
        </authorList>
    </citation>
    <scope>NUCLEOTIDE SEQUENCE</scope>
    <source>
        <strain evidence="6">SGP5-SGP5p</strain>
        <tissue evidence="6">Aerial part</tissue>
    </source>
</reference>
<gene>
    <name evidence="6" type="ORF">Cgig2_025427</name>
</gene>
<evidence type="ECO:0000256" key="3">
    <source>
        <dbReference type="ARBA" id="ARBA00023136"/>
    </source>
</evidence>
<proteinExistence type="predicted"/>
<dbReference type="InterPro" id="IPR029071">
    <property type="entry name" value="Ubiquitin-like_domsf"/>
</dbReference>
<evidence type="ECO:0000313" key="6">
    <source>
        <dbReference type="EMBL" id="KAJ8434457.1"/>
    </source>
</evidence>
<dbReference type="Proteomes" id="UP001153076">
    <property type="component" value="Unassembled WGS sequence"/>
</dbReference>
<feature type="compositionally biased region" description="Low complexity" evidence="4">
    <location>
        <begin position="46"/>
        <end position="61"/>
    </location>
</feature>
<evidence type="ECO:0000256" key="2">
    <source>
        <dbReference type="ARBA" id="ARBA00022786"/>
    </source>
</evidence>
<dbReference type="EMBL" id="JAKOGI010000478">
    <property type="protein sequence ID" value="KAJ8434457.1"/>
    <property type="molecule type" value="Genomic_DNA"/>
</dbReference>
<evidence type="ECO:0000313" key="7">
    <source>
        <dbReference type="Proteomes" id="UP001153076"/>
    </source>
</evidence>
<dbReference type="Pfam" id="PF09409">
    <property type="entry name" value="PUB"/>
    <property type="match status" value="1"/>
</dbReference>
<comment type="subcellular location">
    <subcellularLocation>
        <location evidence="1">Membrane</location>
        <topology evidence="1">Peripheral membrane protein</topology>
    </subcellularLocation>
</comment>
<name>A0A9Q1QA06_9CARY</name>
<feature type="compositionally biased region" description="Polar residues" evidence="4">
    <location>
        <begin position="69"/>
        <end position="88"/>
    </location>
</feature>
<dbReference type="InterPro" id="IPR018997">
    <property type="entry name" value="PUB_domain"/>
</dbReference>
<dbReference type="SMART" id="SM00580">
    <property type="entry name" value="PUG"/>
    <property type="match status" value="1"/>
</dbReference>
<dbReference type="PANTHER" id="PTHR47694:SF1">
    <property type="entry name" value="PLANT UBX DOMAIN-CONTAINING PROTEIN 2"/>
    <property type="match status" value="1"/>
</dbReference>
<keyword evidence="7" id="KW-1185">Reference proteome</keyword>
<evidence type="ECO:0000256" key="4">
    <source>
        <dbReference type="SAM" id="MobiDB-lite"/>
    </source>
</evidence>
<comment type="caution">
    <text evidence="6">The sequence shown here is derived from an EMBL/GenBank/DDBJ whole genome shotgun (WGS) entry which is preliminary data.</text>
</comment>
<dbReference type="SMART" id="SM00166">
    <property type="entry name" value="UBX"/>
    <property type="match status" value="1"/>
</dbReference>
<dbReference type="Pfam" id="PF00789">
    <property type="entry name" value="UBX"/>
    <property type="match status" value="1"/>
</dbReference>
<protein>
    <recommendedName>
        <fullName evidence="5">UBX domain-containing protein</fullName>
    </recommendedName>
</protein>
<dbReference type="OrthoDB" id="49605at2759"/>
<feature type="region of interest" description="Disordered" evidence="4">
    <location>
        <begin position="1"/>
        <end position="129"/>
    </location>
</feature>
<dbReference type="Gene3D" id="1.20.58.2190">
    <property type="match status" value="1"/>
</dbReference>
<dbReference type="InterPro" id="IPR001012">
    <property type="entry name" value="UBX_dom"/>
</dbReference>
<organism evidence="6 7">
    <name type="scientific">Carnegiea gigantea</name>
    <dbReference type="NCBI Taxonomy" id="171969"/>
    <lineage>
        <taxon>Eukaryota</taxon>
        <taxon>Viridiplantae</taxon>
        <taxon>Streptophyta</taxon>
        <taxon>Embryophyta</taxon>
        <taxon>Tracheophyta</taxon>
        <taxon>Spermatophyta</taxon>
        <taxon>Magnoliopsida</taxon>
        <taxon>eudicotyledons</taxon>
        <taxon>Gunneridae</taxon>
        <taxon>Pentapetalae</taxon>
        <taxon>Caryophyllales</taxon>
        <taxon>Cactineae</taxon>
        <taxon>Cactaceae</taxon>
        <taxon>Cactoideae</taxon>
        <taxon>Echinocereeae</taxon>
        <taxon>Carnegiea</taxon>
    </lineage>
</organism>
<dbReference type="AlphaFoldDB" id="A0A9Q1QA06"/>
<dbReference type="Gene3D" id="3.10.20.90">
    <property type="entry name" value="Phosphatidylinositol 3-kinase Catalytic Subunit, Chain A, domain 1"/>
    <property type="match status" value="1"/>
</dbReference>
<sequence length="543" mass="60031">MDFKGFMQKMTSSSSGKFKGQGRVLGSSTSSSGPTSGSPYVNPHRTSNQNQSPTSVSSSNSRALHQKTSDTQPRVNRTTSFPTNNSNALPEKASISSDPPPKVNRTSSFEVQKAPKSTPNGSNSDGFDPFDSLITTGKRNKNGYSLNVFECPVCHCGFASEEEVSLHIESCIDNPNSRDENRDDFGINMGSVDGTQNETEPTNRLETCVGTYLSGSPSEESVEIVLRLLRNIVKEPENNKFRKIRMSNPKIREAIGEVAGGVELVESVGFVLKEEGEEMWAFMAIPSKKSILMIEKAIILLEPRKKVEPSLSGTSAGSERAEAEKVEPEKVESKESEVIDRQIKVFYAVSERVAARIELPESFYNLSLEEAKREAEMRRKKIAESQLLIPKSYKEKQAQAVKRKHTRTIIRVHFPDGVVLQGVFSPREPTSAVYEFVSSALKQQGMEFELIHPVPVKRRVIPCFPMDGKRQSTLADEDLVPSALVKFKPIETNEDIVFIGLANELLQMTNASISCNLPFDVLVFPTPGLLPILYEDVSGVSWS</sequence>
<dbReference type="FunFam" id="3.10.20.90:FF:000185">
    <property type="entry name" value="UBX domain-containing protein 6"/>
    <property type="match status" value="1"/>
</dbReference>
<dbReference type="GO" id="GO:0016020">
    <property type="term" value="C:membrane"/>
    <property type="evidence" value="ECO:0007669"/>
    <property type="project" value="UniProtKB-SubCell"/>
</dbReference>
<dbReference type="SUPFAM" id="SSF54236">
    <property type="entry name" value="Ubiquitin-like"/>
    <property type="match status" value="1"/>
</dbReference>
<dbReference type="SUPFAM" id="SSF143503">
    <property type="entry name" value="PUG domain-like"/>
    <property type="match status" value="1"/>
</dbReference>
<evidence type="ECO:0000256" key="1">
    <source>
        <dbReference type="ARBA" id="ARBA00004170"/>
    </source>
</evidence>
<evidence type="ECO:0000259" key="5">
    <source>
        <dbReference type="PROSITE" id="PS50033"/>
    </source>
</evidence>